<reference evidence="3 4" key="1">
    <citation type="journal article" date="2016" name="Nat. Commun.">
        <title>Thousands of microbial genomes shed light on interconnected biogeochemical processes in an aquifer system.</title>
        <authorList>
            <person name="Anantharaman K."/>
            <person name="Brown C.T."/>
            <person name="Hug L.A."/>
            <person name="Sharon I."/>
            <person name="Castelle C.J."/>
            <person name="Probst A.J."/>
            <person name="Thomas B.C."/>
            <person name="Singh A."/>
            <person name="Wilkins M.J."/>
            <person name="Karaoz U."/>
            <person name="Brodie E.L."/>
            <person name="Williams K.H."/>
            <person name="Hubbard S.S."/>
            <person name="Banfield J.F."/>
        </authorList>
    </citation>
    <scope>NUCLEOTIDE SEQUENCE [LARGE SCALE GENOMIC DNA]</scope>
</reference>
<dbReference type="EMBL" id="MGDD01000283">
    <property type="protein sequence ID" value="OGL43240.1"/>
    <property type="molecule type" value="Genomic_DNA"/>
</dbReference>
<dbReference type="Gene3D" id="3.30.2290.10">
    <property type="entry name" value="PmbA/TldD superfamily"/>
    <property type="match status" value="1"/>
</dbReference>
<evidence type="ECO:0000259" key="1">
    <source>
        <dbReference type="Pfam" id="PF19289"/>
    </source>
</evidence>
<evidence type="ECO:0000313" key="3">
    <source>
        <dbReference type="EMBL" id="OGL43240.1"/>
    </source>
</evidence>
<evidence type="ECO:0000313" key="4">
    <source>
        <dbReference type="Proteomes" id="UP000179266"/>
    </source>
</evidence>
<accession>A0A1F7RPJ4</accession>
<dbReference type="SUPFAM" id="SSF111283">
    <property type="entry name" value="Putative modulator of DNA gyrase, PmbA/TldD"/>
    <property type="match status" value="1"/>
</dbReference>
<organism evidence="3 4">
    <name type="scientific">Candidatus Schekmanbacteria bacterium RBG_13_48_7</name>
    <dbReference type="NCBI Taxonomy" id="1817878"/>
    <lineage>
        <taxon>Bacteria</taxon>
        <taxon>Candidatus Schekmaniibacteriota</taxon>
    </lineage>
</organism>
<feature type="domain" description="Metalloprotease TldD/E central" evidence="2">
    <location>
        <begin position="99"/>
        <end position="183"/>
    </location>
</feature>
<dbReference type="AlphaFoldDB" id="A0A1F7RPJ4"/>
<dbReference type="InterPro" id="IPR045570">
    <property type="entry name" value="Metalloprtase-TldD/E_cen_dom"/>
</dbReference>
<dbReference type="Pfam" id="PF19290">
    <property type="entry name" value="PmbA_TldD_2nd"/>
    <property type="match status" value="1"/>
</dbReference>
<dbReference type="PANTHER" id="PTHR43666:SF1">
    <property type="entry name" value="CONSERVED PROTEIN"/>
    <property type="match status" value="1"/>
</dbReference>
<dbReference type="InterPro" id="IPR035068">
    <property type="entry name" value="TldD/PmbA_N"/>
</dbReference>
<dbReference type="PANTHER" id="PTHR43666">
    <property type="entry name" value="TLDD PROTEIN"/>
    <property type="match status" value="1"/>
</dbReference>
<feature type="domain" description="Metalloprotease TldD/E C-terminal" evidence="1">
    <location>
        <begin position="191"/>
        <end position="425"/>
    </location>
</feature>
<comment type="caution">
    <text evidence="3">The sequence shown here is derived from an EMBL/GenBank/DDBJ whole genome shotgun (WGS) entry which is preliminary data.</text>
</comment>
<feature type="non-terminal residue" evidence="3">
    <location>
        <position position="1"/>
    </location>
</feature>
<sequence>NISALSRFAVNRMTQNIERSAVNLTLAVAVGKHECTLTGNPTDADSLKILAKRCVENARLFNENEEHLPPVAPQPLKDVQGFDPEIAAIAPVDKARVISDICKKAVKKNLTSYGTYRNEQKFTAIANSAGMFAYYPSTHVGFSMTARTKDNTGSGRDERGETWLHNLDPMQIASRAMARAIQSQKPRELPPGDYTVILSPIAVANYLTFMIWALDAKIAETGRSPLSKYNNGKTLVGEKIFSDNITLRAVSDDPHNPVCPFGPAASLEGTAGQGMTTTIFSNGLPVKNVTIAENGILKNLLYSYYWATQKGIAPYSVPWFLTMDGDNRSLEDLVAETDRGIFVSSFWYIRFVDQNTLLLTGLTRDGTFYIENGKFQYPIKNFRFNESPIMSLKNVEALSRPEKINMNWGFNLKVPGMRIRDFTFSSISDAI</sequence>
<dbReference type="Proteomes" id="UP000179266">
    <property type="component" value="Unassembled WGS sequence"/>
</dbReference>
<evidence type="ECO:0000259" key="2">
    <source>
        <dbReference type="Pfam" id="PF19290"/>
    </source>
</evidence>
<evidence type="ECO:0008006" key="5">
    <source>
        <dbReference type="Google" id="ProtNLM"/>
    </source>
</evidence>
<proteinExistence type="predicted"/>
<dbReference type="InterPro" id="IPR045569">
    <property type="entry name" value="Metalloprtase-TldD/E_C"/>
</dbReference>
<dbReference type="GO" id="GO:0006508">
    <property type="term" value="P:proteolysis"/>
    <property type="evidence" value="ECO:0007669"/>
    <property type="project" value="InterPro"/>
</dbReference>
<dbReference type="InterPro" id="IPR036059">
    <property type="entry name" value="TldD/PmbA_sf"/>
</dbReference>
<dbReference type="GO" id="GO:0008237">
    <property type="term" value="F:metallopeptidase activity"/>
    <property type="evidence" value="ECO:0007669"/>
    <property type="project" value="InterPro"/>
</dbReference>
<name>A0A1F7RPJ4_9BACT</name>
<protein>
    <recommendedName>
        <fullName evidence="5">Peptidase C69</fullName>
    </recommendedName>
</protein>
<dbReference type="Pfam" id="PF19289">
    <property type="entry name" value="PmbA_TldD_3rd"/>
    <property type="match status" value="1"/>
</dbReference>
<gene>
    <name evidence="3" type="ORF">A2161_09600</name>
</gene>